<protein>
    <recommendedName>
        <fullName evidence="1">C-type lectin domain-containing protein</fullName>
    </recommendedName>
</protein>
<dbReference type="PANTHER" id="PTHR45784:SF3">
    <property type="entry name" value="C-TYPE LECTIN DOMAIN FAMILY 4 MEMBER K-LIKE-RELATED"/>
    <property type="match status" value="1"/>
</dbReference>
<dbReference type="InterPro" id="IPR016186">
    <property type="entry name" value="C-type_lectin-like/link_sf"/>
</dbReference>
<sequence length="135" mass="15788">FQKNPPLNPSSTFSNLDTSCCYQTDLTSYHLITDQFLSWYEAQSYCRKNYTDLVSIRDQEQNEAVKKAGMNSSTPFWIGLLRDDWEWDDGGRSAYRHWGTDQPQSILGRNCVQVEERKWQTVSCNNTAPEKRNFM</sequence>
<organism evidence="2 3">
    <name type="scientific">Astyanax mexicanus</name>
    <name type="common">Blind cave fish</name>
    <name type="synonym">Astyanax fasciatus mexicanus</name>
    <dbReference type="NCBI Taxonomy" id="7994"/>
    <lineage>
        <taxon>Eukaryota</taxon>
        <taxon>Metazoa</taxon>
        <taxon>Chordata</taxon>
        <taxon>Craniata</taxon>
        <taxon>Vertebrata</taxon>
        <taxon>Euteleostomi</taxon>
        <taxon>Actinopterygii</taxon>
        <taxon>Neopterygii</taxon>
        <taxon>Teleostei</taxon>
        <taxon>Ostariophysi</taxon>
        <taxon>Characiformes</taxon>
        <taxon>Characoidei</taxon>
        <taxon>Acestrorhamphidae</taxon>
        <taxon>Acestrorhamphinae</taxon>
        <taxon>Astyanax</taxon>
    </lineage>
</organism>
<dbReference type="Ensembl" id="ENSAMXT00005024758.1">
    <property type="protein sequence ID" value="ENSAMXP00005022420.1"/>
    <property type="gene ID" value="ENSAMXG00005011547.1"/>
</dbReference>
<proteinExistence type="predicted"/>
<dbReference type="PANTHER" id="PTHR45784">
    <property type="entry name" value="C-TYPE LECTIN DOMAIN FAMILY 20 MEMBER A-RELATED"/>
    <property type="match status" value="1"/>
</dbReference>
<dbReference type="Proteomes" id="UP000694621">
    <property type="component" value="Unplaced"/>
</dbReference>
<dbReference type="InterPro" id="IPR016187">
    <property type="entry name" value="CTDL_fold"/>
</dbReference>
<dbReference type="AlphaFoldDB" id="A0A8B9JJ68"/>
<evidence type="ECO:0000313" key="3">
    <source>
        <dbReference type="Proteomes" id="UP000694621"/>
    </source>
</evidence>
<evidence type="ECO:0000313" key="2">
    <source>
        <dbReference type="Ensembl" id="ENSAMXP00005022420.1"/>
    </source>
</evidence>
<dbReference type="SUPFAM" id="SSF56436">
    <property type="entry name" value="C-type lectin-like"/>
    <property type="match status" value="1"/>
</dbReference>
<accession>A0A8B9JJ68</accession>
<dbReference type="SMART" id="SM00034">
    <property type="entry name" value="CLECT"/>
    <property type="match status" value="1"/>
</dbReference>
<reference evidence="2" key="1">
    <citation type="submission" date="2025-08" db="UniProtKB">
        <authorList>
            <consortium name="Ensembl"/>
        </authorList>
    </citation>
    <scope>IDENTIFICATION</scope>
</reference>
<dbReference type="Gene3D" id="3.10.100.10">
    <property type="entry name" value="Mannose-Binding Protein A, subunit A"/>
    <property type="match status" value="1"/>
</dbReference>
<dbReference type="Pfam" id="PF00059">
    <property type="entry name" value="Lectin_C"/>
    <property type="match status" value="1"/>
</dbReference>
<dbReference type="InterPro" id="IPR001304">
    <property type="entry name" value="C-type_lectin-like"/>
</dbReference>
<dbReference type="PROSITE" id="PS50041">
    <property type="entry name" value="C_TYPE_LECTIN_2"/>
    <property type="match status" value="1"/>
</dbReference>
<name>A0A8B9JJ68_ASTMX</name>
<evidence type="ECO:0000259" key="1">
    <source>
        <dbReference type="PROSITE" id="PS50041"/>
    </source>
</evidence>
<feature type="domain" description="C-type lectin" evidence="1">
    <location>
        <begin position="24"/>
        <end position="125"/>
    </location>
</feature>